<gene>
    <name evidence="1" type="ORF">OWV82_023645</name>
</gene>
<accession>A0ACC1WYS5</accession>
<sequence length="330" mass="36878">MSNEPGNLYFRSLFHDNQHGDTTGTSVPVSVAGSSPDYNPQQFDPSQMSYTDCLHGFMDYNSLEKAFGMSPSSSEVFSSIEGNQKQVISPGELGGGSENNMGTTPNSSISSSSTEAGAEEDSGKSKKDLQPKGSEDGGDSSKKISKAKNKKGEKRQKEPRFAFMTKSEVDHLEDGYRWRKYGQKAVKNSPYPRSYYRCTTQKCTVKKRVERSFQDPSIVITTYEGQHNHPIPTTLRGNSAGMFQPSSMLTPAMPMNLSSFPQEWLGNNYMSSIHNQVSGAAGSNYMHLHQQNVNPLDHHHHHHQQYYHHQQLPDYGLLQDIVPSMFKREP</sequence>
<dbReference type="EMBL" id="CM051406">
    <property type="protein sequence ID" value="KAJ4703797.1"/>
    <property type="molecule type" value="Genomic_DNA"/>
</dbReference>
<protein>
    <submittedName>
        <fullName evidence="1">WRKY transcription factor</fullName>
    </submittedName>
</protein>
<evidence type="ECO:0000313" key="1">
    <source>
        <dbReference type="EMBL" id="KAJ4703797.1"/>
    </source>
</evidence>
<keyword evidence="2" id="KW-1185">Reference proteome</keyword>
<comment type="caution">
    <text evidence="1">The sequence shown here is derived from an EMBL/GenBank/DDBJ whole genome shotgun (WGS) entry which is preliminary data.</text>
</comment>
<proteinExistence type="predicted"/>
<organism evidence="1 2">
    <name type="scientific">Melia azedarach</name>
    <name type="common">Chinaberry tree</name>
    <dbReference type="NCBI Taxonomy" id="155640"/>
    <lineage>
        <taxon>Eukaryota</taxon>
        <taxon>Viridiplantae</taxon>
        <taxon>Streptophyta</taxon>
        <taxon>Embryophyta</taxon>
        <taxon>Tracheophyta</taxon>
        <taxon>Spermatophyta</taxon>
        <taxon>Magnoliopsida</taxon>
        <taxon>eudicotyledons</taxon>
        <taxon>Gunneridae</taxon>
        <taxon>Pentapetalae</taxon>
        <taxon>rosids</taxon>
        <taxon>malvids</taxon>
        <taxon>Sapindales</taxon>
        <taxon>Meliaceae</taxon>
        <taxon>Melia</taxon>
    </lineage>
</organism>
<name>A0ACC1WYS5_MELAZ</name>
<dbReference type="Proteomes" id="UP001164539">
    <property type="component" value="Chromosome 13"/>
</dbReference>
<evidence type="ECO:0000313" key="2">
    <source>
        <dbReference type="Proteomes" id="UP001164539"/>
    </source>
</evidence>
<reference evidence="1 2" key="1">
    <citation type="journal article" date="2023" name="Science">
        <title>Complex scaffold remodeling in plant triterpene biosynthesis.</title>
        <authorList>
            <person name="De La Pena R."/>
            <person name="Hodgson H."/>
            <person name="Liu J.C."/>
            <person name="Stephenson M.J."/>
            <person name="Martin A.C."/>
            <person name="Owen C."/>
            <person name="Harkess A."/>
            <person name="Leebens-Mack J."/>
            <person name="Jimenez L.E."/>
            <person name="Osbourn A."/>
            <person name="Sattely E.S."/>
        </authorList>
    </citation>
    <scope>NUCLEOTIDE SEQUENCE [LARGE SCALE GENOMIC DNA]</scope>
    <source>
        <strain evidence="2">cv. JPN11</strain>
        <tissue evidence="1">Leaf</tissue>
    </source>
</reference>